<comment type="caution">
    <text evidence="8">The sequence shown here is derived from an EMBL/GenBank/DDBJ whole genome shotgun (WGS) entry which is preliminary data.</text>
</comment>
<dbReference type="Proteomes" id="UP000465266">
    <property type="component" value="Unassembled WGS sequence"/>
</dbReference>
<dbReference type="SUPFAM" id="SSF54373">
    <property type="entry name" value="FAD-linked reductases, C-terminal domain"/>
    <property type="match status" value="1"/>
</dbReference>
<feature type="region of interest" description="Disordered" evidence="6">
    <location>
        <begin position="1"/>
        <end position="21"/>
    </location>
</feature>
<keyword evidence="9" id="KW-1185">Reference proteome</keyword>
<evidence type="ECO:0000256" key="3">
    <source>
        <dbReference type="ARBA" id="ARBA00022827"/>
    </source>
</evidence>
<proteinExistence type="inferred from homology"/>
<evidence type="ECO:0000259" key="7">
    <source>
        <dbReference type="Pfam" id="PF01494"/>
    </source>
</evidence>
<keyword evidence="2" id="KW-0285">Flavoprotein</keyword>
<evidence type="ECO:0000256" key="1">
    <source>
        <dbReference type="ARBA" id="ARBA00007992"/>
    </source>
</evidence>
<dbReference type="PANTHER" id="PTHR13789:SF306">
    <property type="entry name" value="HYDROXYLASE, PUTATIVE-RELATED"/>
    <property type="match status" value="1"/>
</dbReference>
<dbReference type="Gene3D" id="3.50.50.60">
    <property type="entry name" value="FAD/NAD(P)-binding domain"/>
    <property type="match status" value="1"/>
</dbReference>
<keyword evidence="4" id="KW-0560">Oxidoreductase</keyword>
<sequence>MQISTMVSREGPGAAPNHRPLTMPAYPSNCLQFAKTLEGVLASSPKPTGSPVGLNILLVGAGIGGLATAIALTQAGHKVTIYEQTAVLGEVGAGIQIPSNSTRILFELGLEPYLKPYVTSPESISFRRWQNGTVIGKTRLLPDFIDNFRAPYYVIHRADFHSALCRKAQDIGIEIQLGARVKNYDPVLGSITLEDGTTHTGDLVVAADGTSSLVLFSMTTCAERMAGIKSVARKVVLDGEEMPFQKPGFAAYRAVVDVNRMRNDPQVSWILERPALNIWIGDSRHVMTYTIGAGKAFNMVLSHPDTSDPATWDVQTALQDMKAEFQGWDPVLTKIIGMVEKTIKWPLMSGSLLTRWTRGKLVILGDAAHAMLPYMSQGAAMAVEDGVALARSLSHIQSPEQLSKALAIFEKVRVVRAGQMQEASLLNGQLWHFADGPLQEARDAAMAREVEGLPFSHSPNQWSDPATQMWCYGYEAEREIDRAWTQREGVAERAESRYRTML</sequence>
<protein>
    <submittedName>
        <fullName evidence="8">6-hydroxynicotinate 3-monooxygenase</fullName>
    </submittedName>
</protein>
<dbReference type="InterPro" id="IPR050493">
    <property type="entry name" value="FAD-dep_Monooxygenase_BioMet"/>
</dbReference>
<dbReference type="InterPro" id="IPR036188">
    <property type="entry name" value="FAD/NAD-bd_sf"/>
</dbReference>
<evidence type="ECO:0000313" key="9">
    <source>
        <dbReference type="Proteomes" id="UP000465266"/>
    </source>
</evidence>
<name>A0ABQ1B909_9EURO</name>
<evidence type="ECO:0000313" key="8">
    <source>
        <dbReference type="EMBL" id="GFF96419.1"/>
    </source>
</evidence>
<dbReference type="PANTHER" id="PTHR13789">
    <property type="entry name" value="MONOOXYGENASE"/>
    <property type="match status" value="1"/>
</dbReference>
<reference evidence="8 9" key="1">
    <citation type="submission" date="2020-01" db="EMBL/GenBank/DDBJ databases">
        <title>Draft genome sequence of Aspergillus udagawae IFM 53868.</title>
        <authorList>
            <person name="Takahashi H."/>
            <person name="Yaguchi T."/>
        </authorList>
    </citation>
    <scope>NUCLEOTIDE SEQUENCE [LARGE SCALE GENOMIC DNA]</scope>
    <source>
        <strain evidence="8 9">IFM 53868</strain>
    </source>
</reference>
<keyword evidence="3" id="KW-0274">FAD</keyword>
<evidence type="ECO:0000256" key="2">
    <source>
        <dbReference type="ARBA" id="ARBA00022630"/>
    </source>
</evidence>
<organism evidence="8 9">
    <name type="scientific">Aspergillus udagawae</name>
    <dbReference type="NCBI Taxonomy" id="91492"/>
    <lineage>
        <taxon>Eukaryota</taxon>
        <taxon>Fungi</taxon>
        <taxon>Dikarya</taxon>
        <taxon>Ascomycota</taxon>
        <taxon>Pezizomycotina</taxon>
        <taxon>Eurotiomycetes</taxon>
        <taxon>Eurotiomycetidae</taxon>
        <taxon>Eurotiales</taxon>
        <taxon>Aspergillaceae</taxon>
        <taxon>Aspergillus</taxon>
        <taxon>Aspergillus subgen. Fumigati</taxon>
    </lineage>
</organism>
<dbReference type="EMBL" id="BLKG01000129">
    <property type="protein sequence ID" value="GFF96419.1"/>
    <property type="molecule type" value="Genomic_DNA"/>
</dbReference>
<accession>A0ABQ1B909</accession>
<evidence type="ECO:0000256" key="5">
    <source>
        <dbReference type="ARBA" id="ARBA00023033"/>
    </source>
</evidence>
<evidence type="ECO:0000256" key="4">
    <source>
        <dbReference type="ARBA" id="ARBA00023002"/>
    </source>
</evidence>
<keyword evidence="5" id="KW-0503">Monooxygenase</keyword>
<dbReference type="PRINTS" id="PR00420">
    <property type="entry name" value="RNGMNOXGNASE"/>
</dbReference>
<feature type="domain" description="FAD-binding" evidence="7">
    <location>
        <begin position="56"/>
        <end position="418"/>
    </location>
</feature>
<gene>
    <name evidence="8" type="ORF">IFM53868_08531</name>
</gene>
<dbReference type="SUPFAM" id="SSF51905">
    <property type="entry name" value="FAD/NAD(P)-binding domain"/>
    <property type="match status" value="1"/>
</dbReference>
<comment type="similarity">
    <text evidence="1">Belongs to the paxM FAD-dependent monooxygenase family.</text>
</comment>
<dbReference type="InterPro" id="IPR002938">
    <property type="entry name" value="FAD-bd"/>
</dbReference>
<dbReference type="Pfam" id="PF01494">
    <property type="entry name" value="FAD_binding_3"/>
    <property type="match status" value="1"/>
</dbReference>
<evidence type="ECO:0000256" key="6">
    <source>
        <dbReference type="SAM" id="MobiDB-lite"/>
    </source>
</evidence>